<protein>
    <submittedName>
        <fullName evidence="1">Uncharacterized protein</fullName>
    </submittedName>
</protein>
<dbReference type="PATRIC" id="fig|1203610.3.peg.1237"/>
<dbReference type="EMBL" id="AQHW01000009">
    <property type="protein sequence ID" value="KKB58337.1"/>
    <property type="molecule type" value="Genomic_DNA"/>
</dbReference>
<organism evidence="1 2">
    <name type="scientific">Parabacteroides gordonii MS-1 = DSM 23371</name>
    <dbReference type="NCBI Taxonomy" id="1203610"/>
    <lineage>
        <taxon>Bacteria</taxon>
        <taxon>Pseudomonadati</taxon>
        <taxon>Bacteroidota</taxon>
        <taxon>Bacteroidia</taxon>
        <taxon>Bacteroidales</taxon>
        <taxon>Tannerellaceae</taxon>
        <taxon>Parabacteroides</taxon>
    </lineage>
</organism>
<gene>
    <name evidence="1" type="ORF">HMPREF1536_01212</name>
</gene>
<accession>A0A0F5JLL4</accession>
<proteinExistence type="predicted"/>
<sequence length="35" mass="4381">MKKRDRRKLRHLFRTPEINNPHFKIVRILNLVIID</sequence>
<name>A0A0F5JLL4_9BACT</name>
<evidence type="ECO:0000313" key="1">
    <source>
        <dbReference type="EMBL" id="KKB58337.1"/>
    </source>
</evidence>
<keyword evidence="2" id="KW-1185">Reference proteome</keyword>
<evidence type="ECO:0000313" key="2">
    <source>
        <dbReference type="Proteomes" id="UP000033035"/>
    </source>
</evidence>
<dbReference type="AlphaFoldDB" id="A0A0F5JLL4"/>
<dbReference type="HOGENOM" id="CLU_3366339_0_0_10"/>
<comment type="caution">
    <text evidence="1">The sequence shown here is derived from an EMBL/GenBank/DDBJ whole genome shotgun (WGS) entry which is preliminary data.</text>
</comment>
<dbReference type="Proteomes" id="UP000033035">
    <property type="component" value="Unassembled WGS sequence"/>
</dbReference>
<reference evidence="1 2" key="1">
    <citation type="submission" date="2013-04" db="EMBL/GenBank/DDBJ databases">
        <title>The Genome Sequence of Parabacteroides gordonii DSM 23371.</title>
        <authorList>
            <consortium name="The Broad Institute Genomics Platform"/>
            <person name="Earl A."/>
            <person name="Ward D."/>
            <person name="Feldgarden M."/>
            <person name="Gevers D."/>
            <person name="Martens E."/>
            <person name="Sakamoto M."/>
            <person name="Benno Y."/>
            <person name="Suzuki N."/>
            <person name="Matsunaga N."/>
            <person name="Koshihara K."/>
            <person name="Seki M."/>
            <person name="Komiya H."/>
            <person name="Walker B."/>
            <person name="Young S."/>
            <person name="Zeng Q."/>
            <person name="Gargeya S."/>
            <person name="Fitzgerald M."/>
            <person name="Haas B."/>
            <person name="Abouelleil A."/>
            <person name="Allen A.W."/>
            <person name="Alvarado L."/>
            <person name="Arachchi H.M."/>
            <person name="Berlin A.M."/>
            <person name="Chapman S.B."/>
            <person name="Gainer-Dewar J."/>
            <person name="Goldberg J."/>
            <person name="Griggs A."/>
            <person name="Gujja S."/>
            <person name="Hansen M."/>
            <person name="Howarth C."/>
            <person name="Imamovic A."/>
            <person name="Ireland A."/>
            <person name="Larimer J."/>
            <person name="McCowan C."/>
            <person name="Murphy C."/>
            <person name="Pearson M."/>
            <person name="Poon T.W."/>
            <person name="Priest M."/>
            <person name="Roberts A."/>
            <person name="Saif S."/>
            <person name="Shea T."/>
            <person name="Sisk P."/>
            <person name="Sykes S."/>
            <person name="Wortman J."/>
            <person name="Nusbaum C."/>
            <person name="Birren B."/>
        </authorList>
    </citation>
    <scope>NUCLEOTIDE SEQUENCE [LARGE SCALE GENOMIC DNA]</scope>
    <source>
        <strain evidence="1 2">MS-1</strain>
    </source>
</reference>